<keyword evidence="5 11" id="KW-0547">Nucleotide-binding</keyword>
<dbReference type="InterPro" id="IPR045864">
    <property type="entry name" value="aa-tRNA-synth_II/BPL/LPL"/>
</dbReference>
<evidence type="ECO:0000256" key="10">
    <source>
        <dbReference type="ARBA" id="ARBA00023146"/>
    </source>
</evidence>
<dbReference type="SUPFAM" id="SSF55681">
    <property type="entry name" value="Class II aaRS and biotin synthetases"/>
    <property type="match status" value="1"/>
</dbReference>
<dbReference type="InterPro" id="IPR023033">
    <property type="entry name" value="Ala_tRNA_ligase_euk/bac"/>
</dbReference>
<comment type="cofactor">
    <cofactor evidence="11">
        <name>Zn(2+)</name>
        <dbReference type="ChEBI" id="CHEBI:29105"/>
    </cofactor>
    <text evidence="11">Binds 1 zinc ion per subunit.</text>
</comment>
<dbReference type="PROSITE" id="PS50860">
    <property type="entry name" value="AA_TRNA_LIGASE_II_ALA"/>
    <property type="match status" value="1"/>
</dbReference>
<dbReference type="HAMAP" id="MF_00036_B">
    <property type="entry name" value="Ala_tRNA_synth_B"/>
    <property type="match status" value="1"/>
</dbReference>
<comment type="domain">
    <text evidence="11">Consists of three domains; the N-terminal catalytic domain, the editing domain and the C-terminal C-Ala domain. The editing domain removes incorrectly charged amino acids, while the C-Ala domain, along with tRNA(Ala), serves as a bridge to cooperatively bring together the editing and aminoacylation centers thus stimulating deacylation of misacylated tRNAs.</text>
</comment>
<reference evidence="13 14" key="1">
    <citation type="submission" date="2023-12" db="EMBL/GenBank/DDBJ databases">
        <title>Genome sequencing and assembly of bacterial species from a model synthetic community.</title>
        <authorList>
            <person name="Hogle S.L."/>
        </authorList>
    </citation>
    <scope>NUCLEOTIDE SEQUENCE [LARGE SCALE GENOMIC DNA]</scope>
    <source>
        <strain evidence="13 14">HAMBI_3031</strain>
    </source>
</reference>
<dbReference type="RefSeq" id="WP_114793200.1">
    <property type="nucleotide sequence ID" value="NZ_CP139960.1"/>
</dbReference>
<keyword evidence="9 11" id="KW-0648">Protein biosynthesis</keyword>
<dbReference type="InterPro" id="IPR002318">
    <property type="entry name" value="Ala-tRNA-lgiase_IIc"/>
</dbReference>
<evidence type="ECO:0000256" key="6">
    <source>
        <dbReference type="ARBA" id="ARBA00022833"/>
    </source>
</evidence>
<dbReference type="PRINTS" id="PR00980">
    <property type="entry name" value="TRNASYNTHALA"/>
</dbReference>
<keyword evidence="2 11" id="KW-0820">tRNA-binding</keyword>
<protein>
    <recommendedName>
        <fullName evidence="11">Alanine--tRNA ligase</fullName>
        <ecNumber evidence="11">6.1.1.7</ecNumber>
    </recommendedName>
    <alternativeName>
        <fullName evidence="11">Alanyl-tRNA synthetase</fullName>
        <shortName evidence="11">AlaRS</shortName>
    </alternativeName>
</protein>
<dbReference type="SMART" id="SM00863">
    <property type="entry name" value="tRNA_SAD"/>
    <property type="match status" value="1"/>
</dbReference>
<gene>
    <name evidence="11 13" type="primary">alaS</name>
    <name evidence="13" type="ORF">U0035_14475</name>
</gene>
<dbReference type="InterPro" id="IPR050058">
    <property type="entry name" value="Ala-tRNA_ligase"/>
</dbReference>
<comment type="similarity">
    <text evidence="1 11">Belongs to the class-II aminoacyl-tRNA synthetase family.</text>
</comment>
<feature type="binding site" evidence="11">
    <location>
        <position position="580"/>
    </location>
    <ligand>
        <name>Zn(2+)</name>
        <dbReference type="ChEBI" id="CHEBI:29105"/>
    </ligand>
</feature>
<comment type="subcellular location">
    <subcellularLocation>
        <location evidence="11">Cytoplasm</location>
    </subcellularLocation>
</comment>
<dbReference type="PANTHER" id="PTHR11777">
    <property type="entry name" value="ALANYL-TRNA SYNTHETASE"/>
    <property type="match status" value="1"/>
</dbReference>
<feature type="binding site" evidence="11">
    <location>
        <position position="683"/>
    </location>
    <ligand>
        <name>Zn(2+)</name>
        <dbReference type="ChEBI" id="CHEBI:29105"/>
    </ligand>
</feature>
<dbReference type="Pfam" id="PF02272">
    <property type="entry name" value="DHHA1"/>
    <property type="match status" value="1"/>
</dbReference>
<name>A0ABZ0W2D1_9BACT</name>
<evidence type="ECO:0000256" key="11">
    <source>
        <dbReference type="HAMAP-Rule" id="MF_00036"/>
    </source>
</evidence>
<evidence type="ECO:0000256" key="7">
    <source>
        <dbReference type="ARBA" id="ARBA00022840"/>
    </source>
</evidence>
<evidence type="ECO:0000256" key="3">
    <source>
        <dbReference type="ARBA" id="ARBA00022598"/>
    </source>
</evidence>
<dbReference type="Proteomes" id="UP001325680">
    <property type="component" value="Chromosome"/>
</dbReference>
<evidence type="ECO:0000313" key="13">
    <source>
        <dbReference type="EMBL" id="WQD36874.1"/>
    </source>
</evidence>
<keyword evidence="4 11" id="KW-0479">Metal-binding</keyword>
<feature type="domain" description="Alanyl-transfer RNA synthetases family profile" evidence="12">
    <location>
        <begin position="1"/>
        <end position="722"/>
    </location>
</feature>
<dbReference type="InterPro" id="IPR009000">
    <property type="entry name" value="Transl_B-barrel_sf"/>
</dbReference>
<keyword evidence="10 11" id="KW-0030">Aminoacyl-tRNA synthetase</keyword>
<dbReference type="InterPro" id="IPR018162">
    <property type="entry name" value="Ala-tRNA-ligase_IIc_anticod-bd"/>
</dbReference>
<evidence type="ECO:0000259" key="12">
    <source>
        <dbReference type="PROSITE" id="PS50860"/>
    </source>
</evidence>
<keyword evidence="3 11" id="KW-0436">Ligase</keyword>
<dbReference type="SUPFAM" id="SSF50447">
    <property type="entry name" value="Translation proteins"/>
    <property type="match status" value="1"/>
</dbReference>
<dbReference type="Pfam" id="PF07973">
    <property type="entry name" value="tRNA_SAD"/>
    <property type="match status" value="1"/>
</dbReference>
<dbReference type="Gene3D" id="3.30.54.20">
    <property type="match status" value="1"/>
</dbReference>
<feature type="binding site" evidence="11">
    <location>
        <position position="679"/>
    </location>
    <ligand>
        <name>Zn(2+)</name>
        <dbReference type="ChEBI" id="CHEBI:29105"/>
    </ligand>
</feature>
<evidence type="ECO:0000256" key="9">
    <source>
        <dbReference type="ARBA" id="ARBA00022917"/>
    </source>
</evidence>
<dbReference type="Gene3D" id="3.10.310.40">
    <property type="match status" value="1"/>
</dbReference>
<keyword evidence="6 11" id="KW-0862">Zinc</keyword>
<keyword evidence="8 11" id="KW-0694">RNA-binding</keyword>
<dbReference type="Gene3D" id="3.30.930.10">
    <property type="entry name" value="Bira Bifunctional Protein, Domain 2"/>
    <property type="match status" value="1"/>
</dbReference>
<sequence length="885" mass="98622">MTSSEIREQFLEFFKTKGHHIVPSAPIVVKNDPTLMFTNAGMNQFKDFFLGNQKSPNPRVADTQKCLRVSGKHNDLEEVGVDTYHHTMFEMLGNWSFGDSAPVRTGTGGRPAGGYFKKEAIAWSWELLTEVYKIDKDKLYVTVFEGDEKEGLPFDQEAYDEWARWINPERILKGNKKDNFWEMGDTGPCGPCSEIHVDCRPNDEREVVDGKTLVNADHPQVIEIWNNVFIQFNRKKDGSLESLPARHVDTGMGFERLVRVLQGKTSNYDTDVFTGTIAEIEKITGKQYDFSDSKQAVAFRVLADHIRAISFTVADGQLPSNTGAGYVIRRILRRAVRYYYSYLDYKQPLLHQLIPVIAAQFATVFPELQQQGAFVTKVIREEEDSFLRTLEKGLKRIDDIVQASTGGEINGKDAFELYDTYGFPADLTRLIASENNLQVDEAGFKAEMEQQKNRSRAATAVDTEDWILVTEETPSTFIGYEQLQAVTHVVKYRKVKAKGKEQYQLVLQTTPFYAESGGQVGDKGSLQFGEEKVLVTDTKKENDLIIHFTDKLPGQIELELLASVNAEERARITYNHTATHLLHAALKQVLGTHVNQKGSMVSPEVLRFDVSHFSKITDEEIKQVEQIVNRKVRENHPVVIKEMPKDEAMKLGAMALFGEKYGDTVRVVTADPAFSVELCGGTHVQQTGSIGLFIITSEGAVAAGVRRIEALTGQAAFDFVTQKLDEYKQVTEVLKSKEPLKAIEKLSTEKTTLDKRVERLEAKELVGIRNELLQKDEIVNQVNFIGDIVEVSNADALKKLCADLKNHLKDFVIVLCANIGGKPFVAVSVADNVVAARGLDAGQIIKQHIAPLIKGGGGGQKTLATAGGQDAGQLPQVIEAVKSML</sequence>
<dbReference type="InterPro" id="IPR018165">
    <property type="entry name" value="Ala-tRNA-synth_IIc_core"/>
</dbReference>
<dbReference type="SUPFAM" id="SSF101353">
    <property type="entry name" value="Putative anticodon-binding domain of alanyl-tRNA synthetase (AlaRS)"/>
    <property type="match status" value="1"/>
</dbReference>
<dbReference type="InterPro" id="IPR018163">
    <property type="entry name" value="Thr/Ala-tRNA-synth_IIc_edit"/>
</dbReference>
<organism evidence="13 14">
    <name type="scientific">Niabella yanshanensis</name>
    <dbReference type="NCBI Taxonomy" id="577386"/>
    <lineage>
        <taxon>Bacteria</taxon>
        <taxon>Pseudomonadati</taxon>
        <taxon>Bacteroidota</taxon>
        <taxon>Chitinophagia</taxon>
        <taxon>Chitinophagales</taxon>
        <taxon>Chitinophagaceae</taxon>
        <taxon>Niabella</taxon>
    </lineage>
</organism>
<evidence type="ECO:0000256" key="8">
    <source>
        <dbReference type="ARBA" id="ARBA00022884"/>
    </source>
</evidence>
<dbReference type="InterPro" id="IPR012947">
    <property type="entry name" value="tRNA_SAD"/>
</dbReference>
<dbReference type="Gene3D" id="2.40.30.130">
    <property type="match status" value="1"/>
</dbReference>
<keyword evidence="11" id="KW-0963">Cytoplasm</keyword>
<dbReference type="Gene3D" id="3.30.980.10">
    <property type="entry name" value="Threonyl-trna Synthetase, Chain A, domain 2"/>
    <property type="match status" value="1"/>
</dbReference>
<dbReference type="CDD" id="cd00673">
    <property type="entry name" value="AlaRS_core"/>
    <property type="match status" value="1"/>
</dbReference>
<comment type="catalytic activity">
    <reaction evidence="11">
        <text>tRNA(Ala) + L-alanine + ATP = L-alanyl-tRNA(Ala) + AMP + diphosphate</text>
        <dbReference type="Rhea" id="RHEA:12540"/>
        <dbReference type="Rhea" id="RHEA-COMP:9657"/>
        <dbReference type="Rhea" id="RHEA-COMP:9923"/>
        <dbReference type="ChEBI" id="CHEBI:30616"/>
        <dbReference type="ChEBI" id="CHEBI:33019"/>
        <dbReference type="ChEBI" id="CHEBI:57972"/>
        <dbReference type="ChEBI" id="CHEBI:78442"/>
        <dbReference type="ChEBI" id="CHEBI:78497"/>
        <dbReference type="ChEBI" id="CHEBI:456215"/>
        <dbReference type="EC" id="6.1.1.7"/>
    </reaction>
</comment>
<dbReference type="SUPFAM" id="SSF55186">
    <property type="entry name" value="ThrRS/AlaRS common domain"/>
    <property type="match status" value="1"/>
</dbReference>
<evidence type="ECO:0000313" key="14">
    <source>
        <dbReference type="Proteomes" id="UP001325680"/>
    </source>
</evidence>
<comment type="function">
    <text evidence="11">Catalyzes the attachment of alanine to tRNA(Ala) in a two-step reaction: alanine is first activated by ATP to form Ala-AMP and then transferred to the acceptor end of tRNA(Ala). Also edits incorrectly charged Ser-tRNA(Ala) and Gly-tRNA(Ala) via its editing domain.</text>
</comment>
<evidence type="ECO:0000256" key="2">
    <source>
        <dbReference type="ARBA" id="ARBA00022555"/>
    </source>
</evidence>
<dbReference type="InterPro" id="IPR003156">
    <property type="entry name" value="DHHA1_dom"/>
</dbReference>
<keyword evidence="14" id="KW-1185">Reference proteome</keyword>
<evidence type="ECO:0000256" key="1">
    <source>
        <dbReference type="ARBA" id="ARBA00008226"/>
    </source>
</evidence>
<dbReference type="Pfam" id="PF01411">
    <property type="entry name" value="tRNA-synt_2c"/>
    <property type="match status" value="1"/>
</dbReference>
<proteinExistence type="inferred from homology"/>
<dbReference type="NCBIfam" id="TIGR00344">
    <property type="entry name" value="alaS"/>
    <property type="match status" value="1"/>
</dbReference>
<feature type="binding site" evidence="11">
    <location>
        <position position="576"/>
    </location>
    <ligand>
        <name>Zn(2+)</name>
        <dbReference type="ChEBI" id="CHEBI:29105"/>
    </ligand>
</feature>
<accession>A0ABZ0W2D1</accession>
<evidence type="ECO:0000256" key="5">
    <source>
        <dbReference type="ARBA" id="ARBA00022741"/>
    </source>
</evidence>
<evidence type="ECO:0000256" key="4">
    <source>
        <dbReference type="ARBA" id="ARBA00022723"/>
    </source>
</evidence>
<dbReference type="EC" id="6.1.1.7" evidence="11"/>
<dbReference type="InterPro" id="IPR018164">
    <property type="entry name" value="Ala-tRNA-synth_IIc_N"/>
</dbReference>
<dbReference type="EMBL" id="CP139960">
    <property type="protein sequence ID" value="WQD36874.1"/>
    <property type="molecule type" value="Genomic_DNA"/>
</dbReference>
<dbReference type="PANTHER" id="PTHR11777:SF9">
    <property type="entry name" value="ALANINE--TRNA LIGASE, CYTOPLASMIC"/>
    <property type="match status" value="1"/>
</dbReference>
<keyword evidence="7 11" id="KW-0067">ATP-binding</keyword>
<dbReference type="GO" id="GO:0004813">
    <property type="term" value="F:alanine-tRNA ligase activity"/>
    <property type="evidence" value="ECO:0007669"/>
    <property type="project" value="UniProtKB-EC"/>
</dbReference>